<evidence type="ECO:0000313" key="5">
    <source>
        <dbReference type="EMBL" id="KJE22437.1"/>
    </source>
</evidence>
<dbReference type="AlphaFoldDB" id="A0A0D8BG82"/>
<keyword evidence="6" id="KW-1185">Reference proteome</keyword>
<feature type="compositionally biased region" description="Low complexity" evidence="2">
    <location>
        <begin position="12"/>
        <end position="22"/>
    </location>
</feature>
<evidence type="ECO:0000313" key="6">
    <source>
        <dbReference type="Proteomes" id="UP000032545"/>
    </source>
</evidence>
<dbReference type="InterPro" id="IPR013107">
    <property type="entry name" value="Acyl-CoA_DH_C"/>
</dbReference>
<dbReference type="PIRSF" id="PIRSF016578">
    <property type="entry name" value="HsaA"/>
    <property type="match status" value="1"/>
</dbReference>
<dbReference type="PATRIC" id="fig|1502723.3.peg.2734"/>
<dbReference type="OrthoDB" id="571684at2"/>
<dbReference type="SUPFAM" id="SSF56645">
    <property type="entry name" value="Acyl-CoA dehydrogenase NM domain-like"/>
    <property type="match status" value="1"/>
</dbReference>
<dbReference type="SUPFAM" id="SSF47203">
    <property type="entry name" value="Acyl-CoA dehydrogenase C-terminal domain-like"/>
    <property type="match status" value="1"/>
</dbReference>
<feature type="region of interest" description="Disordered" evidence="2">
    <location>
        <begin position="1"/>
        <end position="22"/>
    </location>
</feature>
<dbReference type="Gene3D" id="2.40.110.10">
    <property type="entry name" value="Butyryl-CoA Dehydrogenase, subunit A, domain 2"/>
    <property type="match status" value="1"/>
</dbReference>
<comment type="caution">
    <text evidence="5">The sequence shown here is derived from an EMBL/GenBank/DDBJ whole genome shotgun (WGS) entry which is preliminary data.</text>
</comment>
<sequence length="427" mass="46211" precursor="true">MSLDADRRPSPTAATTATAATATATTTTAATTADDNAARFTAALARADLVAAELRATAAERDRANRTPRAEVELLRRHDLLAVQEPVAYGGDGLDYAQASQLTRRIARGDTSIAHLLGYHYAQTRIAPLFGTPEQADAQSRRNGAEKLFWGGVQNPRGGSDLVLTRDGDAFRLTGRRSFASGASLGDQLSVTAALDGELVFVSLPAGREGFQALQDWDNIGQRLTDSGGVVFDNARIERAELLGDDPLTGRTLSPYQTLVTPHWQLAFVNFYIGTAEGALEEALDWTRLHAAPWETAGVERATDDAYILQTVGELRSEIRAAALLADRAGAALQDALNVGPELTADERAEAAIAVYEAKYLTTKVSLAAASRLFEIQGSRATTSAYGFDRHWRNLRTHTVHDPVAYKAREVGDWTLNRRAPEFSLYR</sequence>
<organism evidence="5 6">
    <name type="scientific">Frankia torreyi</name>
    <dbReference type="NCBI Taxonomy" id="1856"/>
    <lineage>
        <taxon>Bacteria</taxon>
        <taxon>Bacillati</taxon>
        <taxon>Actinomycetota</taxon>
        <taxon>Actinomycetes</taxon>
        <taxon>Frankiales</taxon>
        <taxon>Frankiaceae</taxon>
        <taxon>Frankia</taxon>
    </lineage>
</organism>
<dbReference type="InterPro" id="IPR009100">
    <property type="entry name" value="AcylCoA_DH/oxidase_NM_dom_sf"/>
</dbReference>
<evidence type="ECO:0000259" key="4">
    <source>
        <dbReference type="Pfam" id="PF08028"/>
    </source>
</evidence>
<dbReference type="InterPro" id="IPR013786">
    <property type="entry name" value="AcylCoA_DH/ox_N"/>
</dbReference>
<dbReference type="EMBL" id="JYFN01000024">
    <property type="protein sequence ID" value="KJE22437.1"/>
    <property type="molecule type" value="Genomic_DNA"/>
</dbReference>
<protein>
    <submittedName>
        <fullName evidence="5">Acyl-CoA dehydrogenase</fullName>
    </submittedName>
</protein>
<dbReference type="Pfam" id="PF08028">
    <property type="entry name" value="Acyl-CoA_dh_2"/>
    <property type="match status" value="1"/>
</dbReference>
<proteinExistence type="predicted"/>
<dbReference type="PANTHER" id="PTHR43884:SF12">
    <property type="entry name" value="ISOVALERYL-COA DEHYDROGENASE, MITOCHONDRIAL-RELATED"/>
    <property type="match status" value="1"/>
</dbReference>
<feature type="domain" description="Acyl-CoA dehydrogenase C-terminal" evidence="4">
    <location>
        <begin position="268"/>
        <end position="401"/>
    </location>
</feature>
<evidence type="ECO:0000256" key="2">
    <source>
        <dbReference type="SAM" id="MobiDB-lite"/>
    </source>
</evidence>
<dbReference type="GO" id="GO:0008470">
    <property type="term" value="F:3-methylbutanoyl-CoA dehydrogenase activity"/>
    <property type="evidence" value="ECO:0007669"/>
    <property type="project" value="TreeGrafter"/>
</dbReference>
<dbReference type="GO" id="GO:0050660">
    <property type="term" value="F:flavin adenine dinucleotide binding"/>
    <property type="evidence" value="ECO:0007669"/>
    <property type="project" value="InterPro"/>
</dbReference>
<dbReference type="Pfam" id="PF02771">
    <property type="entry name" value="Acyl-CoA_dh_N"/>
    <property type="match status" value="1"/>
</dbReference>
<dbReference type="InterPro" id="IPR037069">
    <property type="entry name" value="AcylCoA_DH/ox_N_sf"/>
</dbReference>
<dbReference type="InterPro" id="IPR036250">
    <property type="entry name" value="AcylCo_DH-like_C"/>
</dbReference>
<evidence type="ECO:0000259" key="3">
    <source>
        <dbReference type="Pfam" id="PF02771"/>
    </source>
</evidence>
<dbReference type="Gene3D" id="1.10.540.10">
    <property type="entry name" value="Acyl-CoA dehydrogenase/oxidase, N-terminal domain"/>
    <property type="match status" value="1"/>
</dbReference>
<evidence type="ECO:0000256" key="1">
    <source>
        <dbReference type="ARBA" id="ARBA00023002"/>
    </source>
</evidence>
<reference evidence="6" key="1">
    <citation type="submission" date="2015-02" db="EMBL/GenBank/DDBJ databases">
        <title>Draft Genome of Frankia sp. CpI1-S.</title>
        <authorList>
            <person name="Oshone R.T."/>
            <person name="Ngom M."/>
            <person name="Ghodhbane-Gtari F."/>
            <person name="Gtari M."/>
            <person name="Morris K."/>
            <person name="Thomas K."/>
            <person name="Sen A."/>
            <person name="Tisa L.S."/>
        </authorList>
    </citation>
    <scope>NUCLEOTIDE SEQUENCE [LARGE SCALE GENOMIC DNA]</scope>
    <source>
        <strain evidence="6">CpI1-S</strain>
    </source>
</reference>
<dbReference type="RefSeq" id="WP_052681160.1">
    <property type="nucleotide sequence ID" value="NZ_JYFN01000024.1"/>
</dbReference>
<name>A0A0D8BG82_9ACTN</name>
<dbReference type="Gene3D" id="1.20.140.10">
    <property type="entry name" value="Butyryl-CoA Dehydrogenase, subunit A, domain 3"/>
    <property type="match status" value="1"/>
</dbReference>
<accession>A0A0D8BG82</accession>
<gene>
    <name evidence="5" type="ORF">FF36_03309</name>
</gene>
<dbReference type="PANTHER" id="PTHR43884">
    <property type="entry name" value="ACYL-COA DEHYDROGENASE"/>
    <property type="match status" value="1"/>
</dbReference>
<dbReference type="GO" id="GO:0006552">
    <property type="term" value="P:L-leucine catabolic process"/>
    <property type="evidence" value="ECO:0007669"/>
    <property type="project" value="TreeGrafter"/>
</dbReference>
<dbReference type="Proteomes" id="UP000032545">
    <property type="component" value="Unassembled WGS sequence"/>
</dbReference>
<feature type="domain" description="Acyl-CoA dehydrogenase/oxidase N-terminal" evidence="3">
    <location>
        <begin position="48"/>
        <end position="136"/>
    </location>
</feature>
<dbReference type="InterPro" id="IPR046373">
    <property type="entry name" value="Acyl-CoA_Oxase/DH_mid-dom_sf"/>
</dbReference>
<keyword evidence="1" id="KW-0560">Oxidoreductase</keyword>
<reference evidence="5 6" key="2">
    <citation type="journal article" date="2016" name="Genome Announc.">
        <title>Permanent Draft Genome Sequences for Two Variants of Frankia sp. Strain CpI1, the First Frankia Strain Isolated from Root Nodules of Comptonia peregrina.</title>
        <authorList>
            <person name="Oshone R."/>
            <person name="Hurst S.G.IV."/>
            <person name="Abebe-Akele F."/>
            <person name="Simpson S."/>
            <person name="Morris K."/>
            <person name="Thomas W.K."/>
            <person name="Tisa L.S."/>
        </authorList>
    </citation>
    <scope>NUCLEOTIDE SEQUENCE [LARGE SCALE GENOMIC DNA]</scope>
    <source>
        <strain evidence="6">CpI1-S</strain>
    </source>
</reference>